<feature type="domain" description="Glycosyltransferase subfamily 4-like N-terminal" evidence="1">
    <location>
        <begin position="71"/>
        <end position="209"/>
    </location>
</feature>
<reference evidence="2 3" key="1">
    <citation type="submission" date="2019-01" db="EMBL/GenBank/DDBJ databases">
        <title>Spirosoma flava sp. nov., a propanil-degrading bacterium isolated from herbicide-contaminated soil.</title>
        <authorList>
            <person name="Zhang L."/>
            <person name="Jiang J.-D."/>
        </authorList>
    </citation>
    <scope>NUCLEOTIDE SEQUENCE [LARGE SCALE GENOMIC DNA]</scope>
    <source>
        <strain evidence="2 3">TY50</strain>
    </source>
</reference>
<gene>
    <name evidence="2" type="ORF">EQG79_08175</name>
</gene>
<keyword evidence="2" id="KW-0808">Transferase</keyword>
<name>A0A4Q2UVP0_9BACT</name>
<dbReference type="EMBL" id="SBLB01000001">
    <property type="protein sequence ID" value="RYC72081.1"/>
    <property type="molecule type" value="Genomic_DNA"/>
</dbReference>
<comment type="caution">
    <text evidence="2">The sequence shown here is derived from an EMBL/GenBank/DDBJ whole genome shotgun (WGS) entry which is preliminary data.</text>
</comment>
<sequence>MKTDIVCVGLVSWPGDYNKSTVQLMNELAKGHRLLFVNYAFTINDVVKHLLGRARIPLRAVLGLTDRLTTQTPATGGTLHVLTLPWTLPINRLPPGALYTALLNWNARRQARCIRRALDRLDFDRPLVINAFHPSLGVAMAGLLNERALIYYCYDDIRAEAWSRQHGERLEKQFLRRVDAVVTTSAALAAAKRAYQPRTFLVENGVDFDQFYQPDALRPASKTVKTIGYIGALDNRIDWSLLERCFTRFPHVQFLLVGRIPDPALAAWLRQFENVQAPGPQPPADLPTWVRQMDVGLIPFVRNEQTRAIYPMKLNEYLATGIPVVATDFTDLSQFDGLIQVAPTTDAFIDALQENLLFDKPDLRSKRIEMARSNSWQHRGQQFSAIIDEVLTRSSAAETQADAVSGQPAMR</sequence>
<dbReference type="AlphaFoldDB" id="A0A4Q2UVP0"/>
<protein>
    <submittedName>
        <fullName evidence="2">Glycosyltransferase</fullName>
    </submittedName>
</protein>
<evidence type="ECO:0000259" key="1">
    <source>
        <dbReference type="Pfam" id="PF13439"/>
    </source>
</evidence>
<dbReference type="Pfam" id="PF13439">
    <property type="entry name" value="Glyco_transf_4"/>
    <property type="match status" value="1"/>
</dbReference>
<dbReference type="Pfam" id="PF13692">
    <property type="entry name" value="Glyco_trans_1_4"/>
    <property type="match status" value="1"/>
</dbReference>
<dbReference type="InterPro" id="IPR028098">
    <property type="entry name" value="Glyco_trans_4-like_N"/>
</dbReference>
<evidence type="ECO:0000313" key="3">
    <source>
        <dbReference type="Proteomes" id="UP000290407"/>
    </source>
</evidence>
<proteinExistence type="predicted"/>
<keyword evidence="3" id="KW-1185">Reference proteome</keyword>
<dbReference type="SUPFAM" id="SSF53756">
    <property type="entry name" value="UDP-Glycosyltransferase/glycogen phosphorylase"/>
    <property type="match status" value="1"/>
</dbReference>
<dbReference type="Proteomes" id="UP000290407">
    <property type="component" value="Unassembled WGS sequence"/>
</dbReference>
<dbReference type="RefSeq" id="WP_129601056.1">
    <property type="nucleotide sequence ID" value="NZ_SBLB01000001.1"/>
</dbReference>
<dbReference type="Gene3D" id="3.40.50.2000">
    <property type="entry name" value="Glycogen Phosphorylase B"/>
    <property type="match status" value="2"/>
</dbReference>
<dbReference type="PANTHER" id="PTHR12526">
    <property type="entry name" value="GLYCOSYLTRANSFERASE"/>
    <property type="match status" value="1"/>
</dbReference>
<organism evidence="2 3">
    <name type="scientific">Spirosoma sordidisoli</name>
    <dbReference type="NCBI Taxonomy" id="2502893"/>
    <lineage>
        <taxon>Bacteria</taxon>
        <taxon>Pseudomonadati</taxon>
        <taxon>Bacteroidota</taxon>
        <taxon>Cytophagia</taxon>
        <taxon>Cytophagales</taxon>
        <taxon>Cytophagaceae</taxon>
        <taxon>Spirosoma</taxon>
    </lineage>
</organism>
<evidence type="ECO:0000313" key="2">
    <source>
        <dbReference type="EMBL" id="RYC72081.1"/>
    </source>
</evidence>
<dbReference type="GO" id="GO:0016757">
    <property type="term" value="F:glycosyltransferase activity"/>
    <property type="evidence" value="ECO:0007669"/>
    <property type="project" value="UniProtKB-ARBA"/>
</dbReference>
<accession>A0A4Q2UVP0</accession>